<keyword evidence="3" id="KW-1185">Reference proteome</keyword>
<evidence type="ECO:0000313" key="3">
    <source>
        <dbReference type="Proteomes" id="UP000023152"/>
    </source>
</evidence>
<feature type="region of interest" description="Disordered" evidence="1">
    <location>
        <begin position="35"/>
        <end position="61"/>
    </location>
</feature>
<sequence>MLAEEVMEGRVDTVTLDKHNGDWSRRQLIAMILEEADDDADGNKDNEYSDQANEQEDPLKDSNLLPWAKEDAFVEQVYMQHQQQKFKNIPHGHQIEEDDAVALLRVILERRKYYRFHPIGKTICFTVTHFQADLTIPKIILVHKKRQRIGLQINIFSIFFFKNFFYVHSISLALCVVDKIQS</sequence>
<organism evidence="2 3">
    <name type="scientific">Reticulomyxa filosa</name>
    <dbReference type="NCBI Taxonomy" id="46433"/>
    <lineage>
        <taxon>Eukaryota</taxon>
        <taxon>Sar</taxon>
        <taxon>Rhizaria</taxon>
        <taxon>Retaria</taxon>
        <taxon>Foraminifera</taxon>
        <taxon>Monothalamids</taxon>
        <taxon>Reticulomyxidae</taxon>
        <taxon>Reticulomyxa</taxon>
    </lineage>
</organism>
<name>X6LGX4_RETFI</name>
<protein>
    <submittedName>
        <fullName evidence="2">Uncharacterized protein</fullName>
    </submittedName>
</protein>
<proteinExistence type="predicted"/>
<dbReference type="Proteomes" id="UP000023152">
    <property type="component" value="Unassembled WGS sequence"/>
</dbReference>
<dbReference type="AlphaFoldDB" id="X6LGX4"/>
<evidence type="ECO:0000313" key="2">
    <source>
        <dbReference type="EMBL" id="ETN99964.1"/>
    </source>
</evidence>
<gene>
    <name evidence="2" type="ORF">RFI_37494</name>
</gene>
<comment type="caution">
    <text evidence="2">The sequence shown here is derived from an EMBL/GenBank/DDBJ whole genome shotgun (WGS) entry which is preliminary data.</text>
</comment>
<dbReference type="EMBL" id="ASPP01042374">
    <property type="protein sequence ID" value="ETN99964.1"/>
    <property type="molecule type" value="Genomic_DNA"/>
</dbReference>
<reference evidence="2 3" key="1">
    <citation type="journal article" date="2013" name="Curr. Biol.">
        <title>The Genome of the Foraminiferan Reticulomyxa filosa.</title>
        <authorList>
            <person name="Glockner G."/>
            <person name="Hulsmann N."/>
            <person name="Schleicher M."/>
            <person name="Noegel A.A."/>
            <person name="Eichinger L."/>
            <person name="Gallinger C."/>
            <person name="Pawlowski J."/>
            <person name="Sierra R."/>
            <person name="Euteneuer U."/>
            <person name="Pillet L."/>
            <person name="Moustafa A."/>
            <person name="Platzer M."/>
            <person name="Groth M."/>
            <person name="Szafranski K."/>
            <person name="Schliwa M."/>
        </authorList>
    </citation>
    <scope>NUCLEOTIDE SEQUENCE [LARGE SCALE GENOMIC DNA]</scope>
</reference>
<evidence type="ECO:0000256" key="1">
    <source>
        <dbReference type="SAM" id="MobiDB-lite"/>
    </source>
</evidence>
<accession>X6LGX4</accession>